<name>A0A059F0J4_9MICR</name>
<gene>
    <name evidence="3" type="ORF">H312_01770</name>
</gene>
<evidence type="ECO:0000313" key="4">
    <source>
        <dbReference type="Proteomes" id="UP000030655"/>
    </source>
</evidence>
<keyword evidence="1" id="KW-1133">Transmembrane helix</keyword>
<evidence type="ECO:0000259" key="2">
    <source>
        <dbReference type="PROSITE" id="PS50275"/>
    </source>
</evidence>
<dbReference type="PROSITE" id="PS50275">
    <property type="entry name" value="SAC"/>
    <property type="match status" value="1"/>
</dbReference>
<accession>A0A059F0J4</accession>
<feature type="transmembrane region" description="Helical" evidence="1">
    <location>
        <begin position="499"/>
        <end position="517"/>
    </location>
</feature>
<sequence>MTTKELILTDYSDKIIIEKKNSEFKTTILKNKPESNSKEQTLLMYGIYGALTLSKSSYLICVTDADSVGVYNGELVYEIKKVSLVKYKTVAEENKSKKLWDYIFEEKNDAYEIGLIYKFFKMRGNYFSESNIYENNFSGGKNGFIFNYNLLNNLKKITDDYEHISLKCIFGSFVFRSMNGINFSLLSRRSRHRNGARFFNRGTDLNGYVSNFVETIQTVEFEGKQNYFVQVRGSIPLKWKHKVALKYNPDYVIEEASNSFKNSERKLKKNYGNVFYLNLTKNEGCEEKVYKEFDKQLQENKCEYLHYNIARELSIKKSETFPDLEGRLKKVIDEYGFFTEDDKQRGVIRTNCIDSTDRTNVSQYIIGRCQIRQQLKNINQSYNEEVDKLLKNLWDYNGDTLSLQYTGTLTSLGKLIFSEKNNLLGNIRDGYVSVLRYFSCRFLHGSLHNSFLLITGKKNFFEAKPKDIIRKNFGLFLLVFVFVTLFKFVLKKFKDVNEMVVSSSISAIFLSYLLYTADLYFDIPDYD</sequence>
<reference evidence="4" key="1">
    <citation type="submission" date="2013-02" db="EMBL/GenBank/DDBJ databases">
        <authorList>
            <consortium name="The Broad Institute Genome Sequencing Platform"/>
            <person name="Cuomo C."/>
            <person name="Becnel J."/>
            <person name="Sanscrainte N."/>
            <person name="Walker B."/>
            <person name="Young S.K."/>
            <person name="Zeng Q."/>
            <person name="Gargeya S."/>
            <person name="Fitzgerald M."/>
            <person name="Haas B."/>
            <person name="Abouelleil A."/>
            <person name="Alvarado L."/>
            <person name="Arachchi H.M."/>
            <person name="Berlin A.M."/>
            <person name="Chapman S.B."/>
            <person name="Dewar J."/>
            <person name="Goldberg J."/>
            <person name="Griggs A."/>
            <person name="Gujja S."/>
            <person name="Hansen M."/>
            <person name="Howarth C."/>
            <person name="Imamovic A."/>
            <person name="Larimer J."/>
            <person name="McCowan C."/>
            <person name="Murphy C."/>
            <person name="Neiman D."/>
            <person name="Pearson M."/>
            <person name="Priest M."/>
            <person name="Roberts A."/>
            <person name="Saif S."/>
            <person name="Shea T."/>
            <person name="Sisk P."/>
            <person name="Sykes S."/>
            <person name="Wortman J."/>
            <person name="Nusbaum C."/>
            <person name="Birren B."/>
        </authorList>
    </citation>
    <scope>NUCLEOTIDE SEQUENCE [LARGE SCALE GENOMIC DNA]</scope>
    <source>
        <strain evidence="4">PRA339</strain>
    </source>
</reference>
<dbReference type="OrthoDB" id="405996at2759"/>
<dbReference type="GO" id="GO:0005783">
    <property type="term" value="C:endoplasmic reticulum"/>
    <property type="evidence" value="ECO:0007669"/>
    <property type="project" value="TreeGrafter"/>
</dbReference>
<dbReference type="InterPro" id="IPR002013">
    <property type="entry name" value="SAC_dom"/>
</dbReference>
<dbReference type="GO" id="GO:0043812">
    <property type="term" value="F:phosphatidylinositol-4-phosphate phosphatase activity"/>
    <property type="evidence" value="ECO:0007669"/>
    <property type="project" value="TreeGrafter"/>
</dbReference>
<dbReference type="Pfam" id="PF02383">
    <property type="entry name" value="Syja_N"/>
    <property type="match status" value="1"/>
</dbReference>
<dbReference type="EMBL" id="KK365161">
    <property type="protein sequence ID" value="KCZ80823.1"/>
    <property type="molecule type" value="Genomic_DNA"/>
</dbReference>
<evidence type="ECO:0000313" key="3">
    <source>
        <dbReference type="EMBL" id="KCZ80823.1"/>
    </source>
</evidence>
<dbReference type="GO" id="GO:0046856">
    <property type="term" value="P:phosphatidylinositol dephosphorylation"/>
    <property type="evidence" value="ECO:0007669"/>
    <property type="project" value="TreeGrafter"/>
</dbReference>
<proteinExistence type="predicted"/>
<keyword evidence="1" id="KW-0812">Transmembrane</keyword>
<dbReference type="PANTHER" id="PTHR45662:SF2">
    <property type="entry name" value="PHOSPHATIDYLINOSITOL-3-PHOSPHATASE SAC1"/>
    <property type="match status" value="1"/>
</dbReference>
<feature type="domain" description="SAC" evidence="2">
    <location>
        <begin position="144"/>
        <end position="407"/>
    </location>
</feature>
<keyword evidence="4" id="KW-1185">Reference proteome</keyword>
<protein>
    <recommendedName>
        <fullName evidence="2">SAC domain-containing protein</fullName>
    </recommendedName>
</protein>
<dbReference type="Proteomes" id="UP000030655">
    <property type="component" value="Unassembled WGS sequence"/>
</dbReference>
<dbReference type="AlphaFoldDB" id="A0A059F0J4"/>
<dbReference type="HOGENOM" id="CLU_003016_7_3_1"/>
<dbReference type="VEuPathDB" id="MicrosporidiaDB:H312_01770"/>
<feature type="transmembrane region" description="Helical" evidence="1">
    <location>
        <begin position="473"/>
        <end position="490"/>
    </location>
</feature>
<dbReference type="STRING" id="1288291.A0A059F0J4"/>
<organism evidence="3 4">
    <name type="scientific">Anncaliia algerae PRA339</name>
    <dbReference type="NCBI Taxonomy" id="1288291"/>
    <lineage>
        <taxon>Eukaryota</taxon>
        <taxon>Fungi</taxon>
        <taxon>Fungi incertae sedis</taxon>
        <taxon>Microsporidia</taxon>
        <taxon>Tubulinosematoidea</taxon>
        <taxon>Tubulinosematidae</taxon>
        <taxon>Anncaliia</taxon>
    </lineage>
</organism>
<dbReference type="PANTHER" id="PTHR45662">
    <property type="entry name" value="PHOSPHATIDYLINOSITIDE PHOSPHATASE SAC1"/>
    <property type="match status" value="1"/>
</dbReference>
<evidence type="ECO:0000256" key="1">
    <source>
        <dbReference type="SAM" id="Phobius"/>
    </source>
</evidence>
<keyword evidence="1" id="KW-0472">Membrane</keyword>
<reference evidence="3 4" key="2">
    <citation type="submission" date="2014-03" db="EMBL/GenBank/DDBJ databases">
        <title>The Genome Sequence of Anncaliia algerae insect isolate PRA339.</title>
        <authorList>
            <consortium name="The Broad Institute Genome Sequencing Platform"/>
            <consortium name="The Broad Institute Genome Sequencing Center for Infectious Disease"/>
            <person name="Cuomo C."/>
            <person name="Becnel J."/>
            <person name="Sanscrainte N."/>
            <person name="Walker B."/>
            <person name="Young S.K."/>
            <person name="Zeng Q."/>
            <person name="Gargeya S."/>
            <person name="Fitzgerald M."/>
            <person name="Haas B."/>
            <person name="Abouelleil A."/>
            <person name="Alvarado L."/>
            <person name="Arachchi H.M."/>
            <person name="Berlin A.M."/>
            <person name="Chapman S.B."/>
            <person name="Dewar J."/>
            <person name="Goldberg J."/>
            <person name="Griggs A."/>
            <person name="Gujja S."/>
            <person name="Hansen M."/>
            <person name="Howarth C."/>
            <person name="Imamovic A."/>
            <person name="Larimer J."/>
            <person name="McCowan C."/>
            <person name="Murphy C."/>
            <person name="Neiman D."/>
            <person name="Pearson M."/>
            <person name="Priest M."/>
            <person name="Roberts A."/>
            <person name="Saif S."/>
            <person name="Shea T."/>
            <person name="Sisk P."/>
            <person name="Sykes S."/>
            <person name="Wortman J."/>
            <person name="Nusbaum C."/>
            <person name="Birren B."/>
        </authorList>
    </citation>
    <scope>NUCLEOTIDE SEQUENCE [LARGE SCALE GENOMIC DNA]</scope>
    <source>
        <strain evidence="3 4">PRA339</strain>
    </source>
</reference>